<gene>
    <name evidence="2" type="ORF">ACFSCY_19455</name>
</gene>
<sequence length="332" mass="35189">MSRLYLEPRTEGPAEQDWSTGLILAETRSTARVMTFVAVLLPLAVCLAVVLPVTPGNVSSVGVLGLLGLLGSIGPFILLAGRRPHRRRLLGQPWRRCPATVAAAEKPTILDRVIVFEEGRSLVLRGSLPDAPSVLLDRQELFLVGPDDKGHALIRVAGLCQMFAVKVDTGEARPREREPHLPGHSPDAGAFRRLRRGAHCWVYPAAVGVVGAVVLMLGLRQLSPLALVVGGVLLIVAAVTIPLAVVISRYYAKAAAAAKAATGWTSLPITLFPWEPTNVVAGLLQLPGGTALIQFPLPHLDVIANIADTGTIWIWGNASEVVAVGVCQGCPC</sequence>
<feature type="transmembrane region" description="Helical" evidence="1">
    <location>
        <begin position="33"/>
        <end position="54"/>
    </location>
</feature>
<comment type="caution">
    <text evidence="2">The sequence shown here is derived from an EMBL/GenBank/DDBJ whole genome shotgun (WGS) entry which is preliminary data.</text>
</comment>
<feature type="transmembrane region" description="Helical" evidence="1">
    <location>
        <begin position="225"/>
        <end position="247"/>
    </location>
</feature>
<evidence type="ECO:0000313" key="3">
    <source>
        <dbReference type="Proteomes" id="UP001597145"/>
    </source>
</evidence>
<proteinExistence type="predicted"/>
<evidence type="ECO:0000256" key="1">
    <source>
        <dbReference type="SAM" id="Phobius"/>
    </source>
</evidence>
<keyword evidence="1" id="KW-0812">Transmembrane</keyword>
<dbReference type="EMBL" id="JBHUCP010000014">
    <property type="protein sequence ID" value="MFD1531616.1"/>
    <property type="molecule type" value="Genomic_DNA"/>
</dbReference>
<protein>
    <submittedName>
        <fullName evidence="2">Uncharacterized protein</fullName>
    </submittedName>
</protein>
<feature type="transmembrane region" description="Helical" evidence="1">
    <location>
        <begin position="200"/>
        <end position="219"/>
    </location>
</feature>
<keyword evidence="1" id="KW-0472">Membrane</keyword>
<name>A0ABW4FNT7_9PSEU</name>
<dbReference type="Proteomes" id="UP001597145">
    <property type="component" value="Unassembled WGS sequence"/>
</dbReference>
<evidence type="ECO:0000313" key="2">
    <source>
        <dbReference type="EMBL" id="MFD1531616.1"/>
    </source>
</evidence>
<reference evidence="3" key="1">
    <citation type="journal article" date="2019" name="Int. J. Syst. Evol. Microbiol.">
        <title>The Global Catalogue of Microorganisms (GCM) 10K type strain sequencing project: providing services to taxonomists for standard genome sequencing and annotation.</title>
        <authorList>
            <consortium name="The Broad Institute Genomics Platform"/>
            <consortium name="The Broad Institute Genome Sequencing Center for Infectious Disease"/>
            <person name="Wu L."/>
            <person name="Ma J."/>
        </authorList>
    </citation>
    <scope>NUCLEOTIDE SEQUENCE [LARGE SCALE GENOMIC DNA]</scope>
    <source>
        <strain evidence="3">JCM 12165</strain>
    </source>
</reference>
<feature type="transmembrane region" description="Helical" evidence="1">
    <location>
        <begin position="60"/>
        <end position="80"/>
    </location>
</feature>
<keyword evidence="3" id="KW-1185">Reference proteome</keyword>
<accession>A0ABW4FNT7</accession>
<dbReference type="RefSeq" id="WP_343979597.1">
    <property type="nucleotide sequence ID" value="NZ_BAAAJG010000011.1"/>
</dbReference>
<organism evidence="2 3">
    <name type="scientific">Pseudonocardia aurantiaca</name>
    <dbReference type="NCBI Taxonomy" id="75290"/>
    <lineage>
        <taxon>Bacteria</taxon>
        <taxon>Bacillati</taxon>
        <taxon>Actinomycetota</taxon>
        <taxon>Actinomycetes</taxon>
        <taxon>Pseudonocardiales</taxon>
        <taxon>Pseudonocardiaceae</taxon>
        <taxon>Pseudonocardia</taxon>
    </lineage>
</organism>
<keyword evidence="1" id="KW-1133">Transmembrane helix</keyword>